<name>A0A6A7B7M7_9PLEO</name>
<organism evidence="2 3">
    <name type="scientific">Plenodomus tracheiphilus IPT5</name>
    <dbReference type="NCBI Taxonomy" id="1408161"/>
    <lineage>
        <taxon>Eukaryota</taxon>
        <taxon>Fungi</taxon>
        <taxon>Dikarya</taxon>
        <taxon>Ascomycota</taxon>
        <taxon>Pezizomycotina</taxon>
        <taxon>Dothideomycetes</taxon>
        <taxon>Pleosporomycetidae</taxon>
        <taxon>Pleosporales</taxon>
        <taxon>Pleosporineae</taxon>
        <taxon>Leptosphaeriaceae</taxon>
        <taxon>Plenodomus</taxon>
    </lineage>
</organism>
<feature type="region of interest" description="Disordered" evidence="1">
    <location>
        <begin position="122"/>
        <end position="142"/>
    </location>
</feature>
<feature type="region of interest" description="Disordered" evidence="1">
    <location>
        <begin position="1"/>
        <end position="67"/>
    </location>
</feature>
<evidence type="ECO:0000313" key="3">
    <source>
        <dbReference type="Proteomes" id="UP000799423"/>
    </source>
</evidence>
<evidence type="ECO:0000313" key="2">
    <source>
        <dbReference type="EMBL" id="KAF2851420.1"/>
    </source>
</evidence>
<protein>
    <submittedName>
        <fullName evidence="2">Uncharacterized protein</fullName>
    </submittedName>
</protein>
<dbReference type="Proteomes" id="UP000799423">
    <property type="component" value="Unassembled WGS sequence"/>
</dbReference>
<evidence type="ECO:0000256" key="1">
    <source>
        <dbReference type="SAM" id="MobiDB-lite"/>
    </source>
</evidence>
<gene>
    <name evidence="2" type="ORF">T440DRAFT_528650</name>
</gene>
<dbReference type="AlphaFoldDB" id="A0A6A7B7M7"/>
<feature type="compositionally biased region" description="Basic and acidic residues" evidence="1">
    <location>
        <begin position="1"/>
        <end position="15"/>
    </location>
</feature>
<proteinExistence type="predicted"/>
<feature type="compositionally biased region" description="Basic residues" evidence="1">
    <location>
        <begin position="41"/>
        <end position="55"/>
    </location>
</feature>
<keyword evidence="3" id="KW-1185">Reference proteome</keyword>
<reference evidence="2" key="1">
    <citation type="submission" date="2020-01" db="EMBL/GenBank/DDBJ databases">
        <authorList>
            <consortium name="DOE Joint Genome Institute"/>
            <person name="Haridas S."/>
            <person name="Albert R."/>
            <person name="Binder M."/>
            <person name="Bloem J."/>
            <person name="Labutti K."/>
            <person name="Salamov A."/>
            <person name="Andreopoulos B."/>
            <person name="Baker S.E."/>
            <person name="Barry K."/>
            <person name="Bills G."/>
            <person name="Bluhm B.H."/>
            <person name="Cannon C."/>
            <person name="Castanera R."/>
            <person name="Culley D.E."/>
            <person name="Daum C."/>
            <person name="Ezra D."/>
            <person name="Gonzalez J.B."/>
            <person name="Henrissat B."/>
            <person name="Kuo A."/>
            <person name="Liang C."/>
            <person name="Lipzen A."/>
            <person name="Lutzoni F."/>
            <person name="Magnuson J."/>
            <person name="Mondo S."/>
            <person name="Nolan M."/>
            <person name="Ohm R."/>
            <person name="Pangilinan J."/>
            <person name="Park H.-J."/>
            <person name="Ramirez L."/>
            <person name="Alfaro M."/>
            <person name="Sun H."/>
            <person name="Tritt A."/>
            <person name="Yoshinaga Y."/>
            <person name="Zwiers L.-H."/>
            <person name="Turgeon B.G."/>
            <person name="Goodwin S.B."/>
            <person name="Spatafora J.W."/>
            <person name="Crous P.W."/>
            <person name="Grigoriev I.V."/>
        </authorList>
    </citation>
    <scope>NUCLEOTIDE SEQUENCE</scope>
    <source>
        <strain evidence="2">IPT5</strain>
    </source>
</reference>
<sequence>MHGTWDRRLAEHPTPMRDGQGGPVLARTARPRPDPGSLARRGSRYRPPHRPRTHCTLHTAPSTLHPPHCTLHTARYTTACDITRLPATPVDRSSCSGTRRSDSHRLKPAIVYWQGQYRFASSPSKRYTTPADAPVPHHQQGN</sequence>
<accession>A0A6A7B7M7</accession>
<dbReference type="EMBL" id="MU006302">
    <property type="protein sequence ID" value="KAF2851420.1"/>
    <property type="molecule type" value="Genomic_DNA"/>
</dbReference>